<proteinExistence type="predicted"/>
<feature type="transmembrane region" description="Helical" evidence="1">
    <location>
        <begin position="299"/>
        <end position="321"/>
    </location>
</feature>
<feature type="transmembrane region" description="Helical" evidence="1">
    <location>
        <begin position="6"/>
        <end position="25"/>
    </location>
</feature>
<keyword evidence="1" id="KW-1133">Transmembrane helix</keyword>
<feature type="transmembrane region" description="Helical" evidence="1">
    <location>
        <begin position="370"/>
        <end position="393"/>
    </location>
</feature>
<organism evidence="2 3">
    <name type="scientific">Arthrobacter glacialis</name>
    <dbReference type="NCBI Taxonomy" id="1664"/>
    <lineage>
        <taxon>Bacteria</taxon>
        <taxon>Bacillati</taxon>
        <taxon>Actinomycetota</taxon>
        <taxon>Actinomycetes</taxon>
        <taxon>Micrococcales</taxon>
        <taxon>Micrococcaceae</taxon>
        <taxon>Arthrobacter</taxon>
    </lineage>
</organism>
<feature type="transmembrane region" description="Helical" evidence="1">
    <location>
        <begin position="413"/>
        <end position="437"/>
    </location>
</feature>
<feature type="transmembrane region" description="Helical" evidence="1">
    <location>
        <begin position="458"/>
        <end position="477"/>
    </location>
</feature>
<feature type="transmembrane region" description="Helical" evidence="1">
    <location>
        <begin position="497"/>
        <end position="514"/>
    </location>
</feature>
<keyword evidence="3" id="KW-1185">Reference proteome</keyword>
<dbReference type="AlphaFoldDB" id="A0A2S3ZY94"/>
<sequence length="537" mass="57052">MSLGVPLALLCVLFYSVLRFAVWTPRGGPSLERIRKHALWTGVIAWAFSSLSAAGQAGISHYGQSTESMEPWGLIRWTALLTPVAAVLIIHTIGQATWPAPKSAKRKASLEFRRVRDYVEPALGWTVLGVFLVSAAVMPFVAAARSFGAIDRPAPGSVGLWTLGRVDGWAMAIALSSALVLLAAGTLLVMRLIASRRSLEALSPKQNNTLRVIGMNRLLRVSATVASGLSAIAGNYLVQPVPGSDVLSYTNWLGLVNMAVLVTMLFWKPPTLDPVSPFKSVPLAAAEQPSRESVAAAKLMDSTVVVLIPAMAAGVLLGLVVRPWLGSMGIVTATLACMVLAHLALEWVLKRNYSVRRHSGVGRTVTLTGALPRYTWAAFGLSAMGLAGAFVYASAVATGTTPLRWDGSPNPIAIYWVTSLLAAFILLAGAAAMWFVLTRPELHQVPAALDDTLRRRSLFRIARTVASCWFALAGLLLSMAGPPTSTNPLAPQFDPGALAALCFALSLMLLFLPARGYTPADFAPPAPVQSSNTSPSK</sequence>
<gene>
    <name evidence="2" type="ORF">CVS27_06385</name>
</gene>
<comment type="caution">
    <text evidence="2">The sequence shown here is derived from an EMBL/GenBank/DDBJ whole genome shotgun (WGS) entry which is preliminary data.</text>
</comment>
<protein>
    <submittedName>
        <fullName evidence="2">Uncharacterized protein</fullName>
    </submittedName>
</protein>
<name>A0A2S3ZY94_ARTGL</name>
<dbReference type="EMBL" id="PPXC01000004">
    <property type="protein sequence ID" value="POH74190.1"/>
    <property type="molecule type" value="Genomic_DNA"/>
</dbReference>
<feature type="transmembrane region" description="Helical" evidence="1">
    <location>
        <begin position="79"/>
        <end position="101"/>
    </location>
</feature>
<feature type="transmembrane region" description="Helical" evidence="1">
    <location>
        <begin position="37"/>
        <end position="59"/>
    </location>
</feature>
<keyword evidence="1" id="KW-0812">Transmembrane</keyword>
<keyword evidence="1" id="KW-0472">Membrane</keyword>
<feature type="transmembrane region" description="Helical" evidence="1">
    <location>
        <begin position="168"/>
        <end position="190"/>
    </location>
</feature>
<feature type="transmembrane region" description="Helical" evidence="1">
    <location>
        <begin position="122"/>
        <end position="148"/>
    </location>
</feature>
<evidence type="ECO:0000313" key="2">
    <source>
        <dbReference type="EMBL" id="POH74190.1"/>
    </source>
</evidence>
<reference evidence="2 3" key="1">
    <citation type="submission" date="2018-01" db="EMBL/GenBank/DDBJ databases">
        <title>Arthrobacter sp. nov., from glaciers in China.</title>
        <authorList>
            <person name="Liu Q."/>
            <person name="Xin Y.-H."/>
        </authorList>
    </citation>
    <scope>NUCLEOTIDE SEQUENCE [LARGE SCALE GENOMIC DNA]</scope>
    <source>
        <strain evidence="2 3">HLT2-12-2</strain>
    </source>
</reference>
<dbReference type="Proteomes" id="UP000237061">
    <property type="component" value="Unassembled WGS sequence"/>
</dbReference>
<evidence type="ECO:0000256" key="1">
    <source>
        <dbReference type="SAM" id="Phobius"/>
    </source>
</evidence>
<accession>A0A2S3ZY94</accession>
<evidence type="ECO:0000313" key="3">
    <source>
        <dbReference type="Proteomes" id="UP000237061"/>
    </source>
</evidence>
<feature type="transmembrane region" description="Helical" evidence="1">
    <location>
        <begin position="327"/>
        <end position="349"/>
    </location>
</feature>